<keyword evidence="5" id="KW-1185">Reference proteome</keyword>
<name>A0A2G2YDG6_CAPAN</name>
<gene>
    <name evidence="4" type="ORF">T459_27275</name>
</gene>
<dbReference type="GO" id="GO:0004190">
    <property type="term" value="F:aspartic-type endopeptidase activity"/>
    <property type="evidence" value="ECO:0007669"/>
    <property type="project" value="InterPro"/>
</dbReference>
<dbReference type="InterPro" id="IPR032861">
    <property type="entry name" value="TAXi_N"/>
</dbReference>
<evidence type="ECO:0000256" key="2">
    <source>
        <dbReference type="SAM" id="MobiDB-lite"/>
    </source>
</evidence>
<dbReference type="InterPro" id="IPR001461">
    <property type="entry name" value="Aspartic_peptidase_A1"/>
</dbReference>
<evidence type="ECO:0000313" key="5">
    <source>
        <dbReference type="Proteomes" id="UP000222542"/>
    </source>
</evidence>
<dbReference type="InterPro" id="IPR011990">
    <property type="entry name" value="TPR-like_helical_dom_sf"/>
</dbReference>
<reference evidence="4 5" key="2">
    <citation type="journal article" date="2017" name="Genome Biol.">
        <title>New reference genome sequences of hot pepper reveal the massive evolution of plant disease-resistance genes by retroduplication.</title>
        <authorList>
            <person name="Kim S."/>
            <person name="Park J."/>
            <person name="Yeom S.I."/>
            <person name="Kim Y.M."/>
            <person name="Seo E."/>
            <person name="Kim K.T."/>
            <person name="Kim M.S."/>
            <person name="Lee J.M."/>
            <person name="Cheong K."/>
            <person name="Shin H.S."/>
            <person name="Kim S.B."/>
            <person name="Han K."/>
            <person name="Lee J."/>
            <person name="Park M."/>
            <person name="Lee H.A."/>
            <person name="Lee H.Y."/>
            <person name="Lee Y."/>
            <person name="Oh S."/>
            <person name="Lee J.H."/>
            <person name="Choi E."/>
            <person name="Choi E."/>
            <person name="Lee S.E."/>
            <person name="Jeon J."/>
            <person name="Kim H."/>
            <person name="Choi G."/>
            <person name="Song H."/>
            <person name="Lee J."/>
            <person name="Lee S.C."/>
            <person name="Kwon J.K."/>
            <person name="Lee H.Y."/>
            <person name="Koo N."/>
            <person name="Hong Y."/>
            <person name="Kim R.W."/>
            <person name="Kang W.H."/>
            <person name="Huh J.H."/>
            <person name="Kang B.C."/>
            <person name="Yang T.J."/>
            <person name="Lee Y.H."/>
            <person name="Bennetzen J.L."/>
            <person name="Choi D."/>
        </authorList>
    </citation>
    <scope>NUCLEOTIDE SEQUENCE [LARGE SCALE GENOMIC DNA]</scope>
    <source>
        <strain evidence="5">cv. CM334</strain>
    </source>
</reference>
<feature type="region of interest" description="Disordered" evidence="2">
    <location>
        <begin position="1"/>
        <end position="54"/>
    </location>
</feature>
<protein>
    <recommendedName>
        <fullName evidence="3">Xylanase inhibitor N-terminal domain-containing protein</fullName>
    </recommendedName>
</protein>
<organism evidence="4 5">
    <name type="scientific">Capsicum annuum</name>
    <name type="common">Capsicum pepper</name>
    <dbReference type="NCBI Taxonomy" id="4072"/>
    <lineage>
        <taxon>Eukaryota</taxon>
        <taxon>Viridiplantae</taxon>
        <taxon>Streptophyta</taxon>
        <taxon>Embryophyta</taxon>
        <taxon>Tracheophyta</taxon>
        <taxon>Spermatophyta</taxon>
        <taxon>Magnoliopsida</taxon>
        <taxon>eudicotyledons</taxon>
        <taxon>Gunneridae</taxon>
        <taxon>Pentapetalae</taxon>
        <taxon>asterids</taxon>
        <taxon>lamiids</taxon>
        <taxon>Solanales</taxon>
        <taxon>Solanaceae</taxon>
        <taxon>Solanoideae</taxon>
        <taxon>Capsiceae</taxon>
        <taxon>Capsicum</taxon>
    </lineage>
</organism>
<dbReference type="AlphaFoldDB" id="A0A2G2YDG6"/>
<dbReference type="Gene3D" id="2.40.70.10">
    <property type="entry name" value="Acid Proteases"/>
    <property type="match status" value="1"/>
</dbReference>
<dbReference type="EMBL" id="AYRZ02000011">
    <property type="protein sequence ID" value="PHT67788.1"/>
    <property type="molecule type" value="Genomic_DNA"/>
</dbReference>
<sequence length="405" mass="44263">MKPPPSPSRSSSPHTASMLHPHTSHHTPPVHSDLTPPVHSDHTPPIRDHNHHQSITSAPTRNQLLHCSDNHFDFSSQFALQFPSKFGVFFFNLVILSSDEELDPEELENILAKLYEAVKSDVRQVSIRNAFGIILLRTGRRGPQVDPKFLSEMSRTYQSVKCDKACPCDLKRQQCIYERLYAEISSRFGLLGEDILSFGNLSELGPQRAVFGSEIAETGDIYTQRADGIMGLGPGDVSVVDQLVEKHVISDSFSLCYGGMDFGGGLMVLGGINPPAHMVFTKSDFGHRQNSSPPPPSPSTPVVSCLDNRNSTAHMSPSPAPSGPPGYNIPDQITAANVAEECLLASLKADSKAAHIWTSVANAYYLMSDHRSSAKCLEKVGKIEPNCLAVRYAVGVHRIRDAESQ</sequence>
<dbReference type="GO" id="GO:0006508">
    <property type="term" value="P:proteolysis"/>
    <property type="evidence" value="ECO:0007669"/>
    <property type="project" value="InterPro"/>
</dbReference>
<dbReference type="Proteomes" id="UP000222542">
    <property type="component" value="Unassembled WGS sequence"/>
</dbReference>
<reference evidence="4 5" key="1">
    <citation type="journal article" date="2014" name="Nat. Genet.">
        <title>Genome sequence of the hot pepper provides insights into the evolution of pungency in Capsicum species.</title>
        <authorList>
            <person name="Kim S."/>
            <person name="Park M."/>
            <person name="Yeom S.I."/>
            <person name="Kim Y.M."/>
            <person name="Lee J.M."/>
            <person name="Lee H.A."/>
            <person name="Seo E."/>
            <person name="Choi J."/>
            <person name="Cheong K."/>
            <person name="Kim K.T."/>
            <person name="Jung K."/>
            <person name="Lee G.W."/>
            <person name="Oh S.K."/>
            <person name="Bae C."/>
            <person name="Kim S.B."/>
            <person name="Lee H.Y."/>
            <person name="Kim S.Y."/>
            <person name="Kim M.S."/>
            <person name="Kang B.C."/>
            <person name="Jo Y.D."/>
            <person name="Yang H.B."/>
            <person name="Jeong H.J."/>
            <person name="Kang W.H."/>
            <person name="Kwon J.K."/>
            <person name="Shin C."/>
            <person name="Lim J.Y."/>
            <person name="Park J.H."/>
            <person name="Huh J.H."/>
            <person name="Kim J.S."/>
            <person name="Kim B.D."/>
            <person name="Cohen O."/>
            <person name="Paran I."/>
            <person name="Suh M.C."/>
            <person name="Lee S.B."/>
            <person name="Kim Y.K."/>
            <person name="Shin Y."/>
            <person name="Noh S.J."/>
            <person name="Park J."/>
            <person name="Seo Y.S."/>
            <person name="Kwon S.Y."/>
            <person name="Kim H.A."/>
            <person name="Park J.M."/>
            <person name="Kim H.J."/>
            <person name="Choi S.B."/>
            <person name="Bosland P.W."/>
            <person name="Reeves G."/>
            <person name="Jo S.H."/>
            <person name="Lee B.W."/>
            <person name="Cho H.T."/>
            <person name="Choi H.S."/>
            <person name="Lee M.S."/>
            <person name="Yu Y."/>
            <person name="Do Choi Y."/>
            <person name="Park B.S."/>
            <person name="van Deynze A."/>
            <person name="Ashrafi H."/>
            <person name="Hill T."/>
            <person name="Kim W.T."/>
            <person name="Pai H.S."/>
            <person name="Ahn H.K."/>
            <person name="Yeam I."/>
            <person name="Giovannoni J.J."/>
            <person name="Rose J.K."/>
            <person name="Sorensen I."/>
            <person name="Lee S.J."/>
            <person name="Kim R.W."/>
            <person name="Choi I.Y."/>
            <person name="Choi B.S."/>
            <person name="Lim J.S."/>
            <person name="Lee Y.H."/>
            <person name="Choi D."/>
        </authorList>
    </citation>
    <scope>NUCLEOTIDE SEQUENCE [LARGE SCALE GENOMIC DNA]</scope>
    <source>
        <strain evidence="5">cv. CM334</strain>
    </source>
</reference>
<dbReference type="SUPFAM" id="SSF48452">
    <property type="entry name" value="TPR-like"/>
    <property type="match status" value="1"/>
</dbReference>
<dbReference type="Gramene" id="PHT67788">
    <property type="protein sequence ID" value="PHT67788"/>
    <property type="gene ID" value="T459_27275"/>
</dbReference>
<comment type="similarity">
    <text evidence="1">Belongs to the peptidase A1 family.</text>
</comment>
<dbReference type="InterPro" id="IPR021109">
    <property type="entry name" value="Peptidase_aspartic_dom_sf"/>
</dbReference>
<dbReference type="SUPFAM" id="SSF50630">
    <property type="entry name" value="Acid proteases"/>
    <property type="match status" value="1"/>
</dbReference>
<dbReference type="STRING" id="4072.A0A2G2YDG6"/>
<accession>A0A2G2YDG6</accession>
<dbReference type="PANTHER" id="PTHR13683:SF882">
    <property type="entry name" value="PROTEIN ASPARTIC PROTEASE IN GUARD CELL 1-LIKE"/>
    <property type="match status" value="1"/>
</dbReference>
<feature type="domain" description="Xylanase inhibitor N-terminal" evidence="3">
    <location>
        <begin position="144"/>
        <end position="271"/>
    </location>
</feature>
<comment type="caution">
    <text evidence="4">The sequence shown here is derived from an EMBL/GenBank/DDBJ whole genome shotgun (WGS) entry which is preliminary data.</text>
</comment>
<evidence type="ECO:0000256" key="1">
    <source>
        <dbReference type="ARBA" id="ARBA00007447"/>
    </source>
</evidence>
<proteinExistence type="inferred from homology"/>
<dbReference type="Pfam" id="PF14543">
    <property type="entry name" value="TAXi_N"/>
    <property type="match status" value="1"/>
</dbReference>
<dbReference type="PANTHER" id="PTHR13683">
    <property type="entry name" value="ASPARTYL PROTEASES"/>
    <property type="match status" value="1"/>
</dbReference>
<evidence type="ECO:0000313" key="4">
    <source>
        <dbReference type="EMBL" id="PHT67788.1"/>
    </source>
</evidence>
<feature type="region of interest" description="Disordered" evidence="2">
    <location>
        <begin position="283"/>
        <end position="329"/>
    </location>
</feature>
<feature type="compositionally biased region" description="Basic and acidic residues" evidence="2">
    <location>
        <begin position="39"/>
        <end position="48"/>
    </location>
</feature>
<evidence type="ECO:0000259" key="3">
    <source>
        <dbReference type="Pfam" id="PF14543"/>
    </source>
</evidence>